<dbReference type="Gene3D" id="1.20.5.4130">
    <property type="match status" value="1"/>
</dbReference>
<name>A0A8K0MT83_9ROSA</name>
<accession>A0A8K0MT83</accession>
<keyword evidence="1" id="KW-0677">Repeat</keyword>
<dbReference type="InterPro" id="IPR041118">
    <property type="entry name" value="Rx_N"/>
</dbReference>
<dbReference type="AlphaFoldDB" id="A0A8K0MT83"/>
<dbReference type="GO" id="GO:0000166">
    <property type="term" value="F:nucleotide binding"/>
    <property type="evidence" value="ECO:0007669"/>
    <property type="project" value="UniProtKB-KW"/>
</dbReference>
<organism evidence="5 6">
    <name type="scientific">Rhamnella rubrinervis</name>
    <dbReference type="NCBI Taxonomy" id="2594499"/>
    <lineage>
        <taxon>Eukaryota</taxon>
        <taxon>Viridiplantae</taxon>
        <taxon>Streptophyta</taxon>
        <taxon>Embryophyta</taxon>
        <taxon>Tracheophyta</taxon>
        <taxon>Spermatophyta</taxon>
        <taxon>Magnoliopsida</taxon>
        <taxon>eudicotyledons</taxon>
        <taxon>Gunneridae</taxon>
        <taxon>Pentapetalae</taxon>
        <taxon>rosids</taxon>
        <taxon>fabids</taxon>
        <taxon>Rosales</taxon>
        <taxon>Rhamnaceae</taxon>
        <taxon>rhamnoid group</taxon>
        <taxon>Rhamneae</taxon>
        <taxon>Rhamnella</taxon>
    </lineage>
</organism>
<gene>
    <name evidence="5" type="ORF">FNV43_RR01319</name>
</gene>
<dbReference type="GO" id="GO:0006952">
    <property type="term" value="P:defense response"/>
    <property type="evidence" value="ECO:0007669"/>
    <property type="project" value="UniProtKB-KW"/>
</dbReference>
<evidence type="ECO:0000313" key="5">
    <source>
        <dbReference type="EMBL" id="KAF3456665.1"/>
    </source>
</evidence>
<keyword evidence="3" id="KW-0611">Plant defense</keyword>
<sequence length="111" mass="12851">MAETAVGLVVDQLIPMLTQEASLLRGIHSQVGDIKDELQSIRCFLRDADRKAESESDHTRRDGVKAWVEQLRKVAFQIEDVIDEYMFHLGHLHDHGCFFYFILRLHVRSSN</sequence>
<dbReference type="OrthoDB" id="1192661at2759"/>
<proteinExistence type="predicted"/>
<reference evidence="5" key="1">
    <citation type="submission" date="2020-03" db="EMBL/GenBank/DDBJ databases">
        <title>A high-quality chromosome-level genome assembly of a woody plant with both climbing and erect habits, Rhamnella rubrinervis.</title>
        <authorList>
            <person name="Lu Z."/>
            <person name="Yang Y."/>
            <person name="Zhu X."/>
            <person name="Sun Y."/>
        </authorList>
    </citation>
    <scope>NUCLEOTIDE SEQUENCE</scope>
    <source>
        <strain evidence="5">BYM</strain>
        <tissue evidence="5">Leaf</tissue>
    </source>
</reference>
<dbReference type="Proteomes" id="UP000796880">
    <property type="component" value="Unassembled WGS sequence"/>
</dbReference>
<evidence type="ECO:0000256" key="1">
    <source>
        <dbReference type="ARBA" id="ARBA00022737"/>
    </source>
</evidence>
<dbReference type="EMBL" id="VOIH02000001">
    <property type="protein sequence ID" value="KAF3456665.1"/>
    <property type="molecule type" value="Genomic_DNA"/>
</dbReference>
<dbReference type="Pfam" id="PF18052">
    <property type="entry name" value="Rx_N"/>
    <property type="match status" value="1"/>
</dbReference>
<evidence type="ECO:0000313" key="6">
    <source>
        <dbReference type="Proteomes" id="UP000796880"/>
    </source>
</evidence>
<dbReference type="PANTHER" id="PTHR19338">
    <property type="entry name" value="TRANSLOCASE OF INNER MITOCHONDRIAL MEMBRANE 13 HOMOLOG"/>
    <property type="match status" value="1"/>
</dbReference>
<evidence type="ECO:0000259" key="4">
    <source>
        <dbReference type="Pfam" id="PF18052"/>
    </source>
</evidence>
<evidence type="ECO:0000256" key="3">
    <source>
        <dbReference type="ARBA" id="ARBA00022821"/>
    </source>
</evidence>
<feature type="domain" description="Disease resistance N-terminal" evidence="4">
    <location>
        <begin position="5"/>
        <end position="96"/>
    </location>
</feature>
<protein>
    <recommendedName>
        <fullName evidence="4">Disease resistance N-terminal domain-containing protein</fullName>
    </recommendedName>
</protein>
<dbReference type="CDD" id="cd14798">
    <property type="entry name" value="RX-CC_like"/>
    <property type="match status" value="1"/>
</dbReference>
<comment type="caution">
    <text evidence="5">The sequence shown here is derived from an EMBL/GenBank/DDBJ whole genome shotgun (WGS) entry which is preliminary data.</text>
</comment>
<evidence type="ECO:0000256" key="2">
    <source>
        <dbReference type="ARBA" id="ARBA00022741"/>
    </source>
</evidence>
<dbReference type="PANTHER" id="PTHR19338:SF32">
    <property type="entry name" value="OS06G0287500 PROTEIN"/>
    <property type="match status" value="1"/>
</dbReference>
<keyword evidence="2" id="KW-0547">Nucleotide-binding</keyword>
<dbReference type="InterPro" id="IPR038005">
    <property type="entry name" value="RX-like_CC"/>
</dbReference>
<keyword evidence="6" id="KW-1185">Reference proteome</keyword>